<dbReference type="Proteomes" id="UP000887576">
    <property type="component" value="Unplaced"/>
</dbReference>
<proteinExistence type="predicted"/>
<sequence length="410" mass="47173">MTHFSYPPFHDHFDHSNTSIPKDEAPAYLTFGFPFIFVYAGTLLMYGLINAILSTITIKGKIFINEIVAAFLSSFLFFSLNQIQNGIYDEKTILKILAVILFKLVEIERLKAKCCLYALDYFPNYLDTVGFIIIYLLQALGWSRFNNALHELLIGKIEEINCETPKLNTSFSQIQFVIFELNIVVILFSVRILTKTKLARIISVIITTIVPVIEKKFFGIIGMNIIFFWFNTTNREQSRWNEAAIFVSLLAQIAVFIGIGLFLGKRRILILGDNQIIKEYIKNEFLCNLFMIDLYSFLEVDDRTNVGERLPEMQEFYPHAVLIVSKPQNQQFWNDVSVHHFNHITRIPVDEGYLLGGLELEIEAGAGCFRWSNIKPDNLIKEMVTYSGFLVVMLLPVLLFSLVKFINSHV</sequence>
<dbReference type="WBParaSite" id="JU765_v2.g19498.t1">
    <property type="protein sequence ID" value="JU765_v2.g19498.t1"/>
    <property type="gene ID" value="JU765_v2.g19498"/>
</dbReference>
<organism evidence="1 2">
    <name type="scientific">Panagrolaimus sp. JU765</name>
    <dbReference type="NCBI Taxonomy" id="591449"/>
    <lineage>
        <taxon>Eukaryota</taxon>
        <taxon>Metazoa</taxon>
        <taxon>Ecdysozoa</taxon>
        <taxon>Nematoda</taxon>
        <taxon>Chromadorea</taxon>
        <taxon>Rhabditida</taxon>
        <taxon>Tylenchina</taxon>
        <taxon>Panagrolaimomorpha</taxon>
        <taxon>Panagrolaimoidea</taxon>
        <taxon>Panagrolaimidae</taxon>
        <taxon>Panagrolaimus</taxon>
    </lineage>
</organism>
<evidence type="ECO:0000313" key="1">
    <source>
        <dbReference type="Proteomes" id="UP000887576"/>
    </source>
</evidence>
<name>A0AC34QUP7_9BILA</name>
<accession>A0AC34QUP7</accession>
<evidence type="ECO:0000313" key="2">
    <source>
        <dbReference type="WBParaSite" id="JU765_v2.g19498.t1"/>
    </source>
</evidence>
<reference evidence="2" key="1">
    <citation type="submission" date="2022-11" db="UniProtKB">
        <authorList>
            <consortium name="WormBaseParasite"/>
        </authorList>
    </citation>
    <scope>IDENTIFICATION</scope>
</reference>
<protein>
    <submittedName>
        <fullName evidence="2">Uncharacterized protein</fullName>
    </submittedName>
</protein>